<evidence type="ECO:0000313" key="2">
    <source>
        <dbReference type="Proteomes" id="UP000824108"/>
    </source>
</evidence>
<dbReference type="Pfam" id="PF13483">
    <property type="entry name" value="Lactamase_B_3"/>
    <property type="match status" value="1"/>
</dbReference>
<name>A0A9D2KDC6_9BACE</name>
<reference evidence="1" key="1">
    <citation type="journal article" date="2021" name="PeerJ">
        <title>Extensive microbial diversity within the chicken gut microbiome revealed by metagenomics and culture.</title>
        <authorList>
            <person name="Gilroy R."/>
            <person name="Ravi A."/>
            <person name="Getino M."/>
            <person name="Pursley I."/>
            <person name="Horton D.L."/>
            <person name="Alikhan N.F."/>
            <person name="Baker D."/>
            <person name="Gharbi K."/>
            <person name="Hall N."/>
            <person name="Watson M."/>
            <person name="Adriaenssens E.M."/>
            <person name="Foster-Nyarko E."/>
            <person name="Jarju S."/>
            <person name="Secka A."/>
            <person name="Antonio M."/>
            <person name="Oren A."/>
            <person name="Chaudhuri R.R."/>
            <person name="La Ragione R."/>
            <person name="Hildebrand F."/>
            <person name="Pallen M.J."/>
        </authorList>
    </citation>
    <scope>NUCLEOTIDE SEQUENCE</scope>
    <source>
        <strain evidence="1">CHK118-2852</strain>
    </source>
</reference>
<reference evidence="1" key="2">
    <citation type="submission" date="2021-04" db="EMBL/GenBank/DDBJ databases">
        <authorList>
            <person name="Gilroy R."/>
        </authorList>
    </citation>
    <scope>NUCLEOTIDE SEQUENCE</scope>
    <source>
        <strain evidence="1">CHK118-2852</strain>
    </source>
</reference>
<dbReference type="EMBL" id="DXAV01000083">
    <property type="protein sequence ID" value="HIZ92479.1"/>
    <property type="molecule type" value="Genomic_DNA"/>
</dbReference>
<evidence type="ECO:0000313" key="1">
    <source>
        <dbReference type="EMBL" id="HIZ92479.1"/>
    </source>
</evidence>
<proteinExistence type="predicted"/>
<protein>
    <submittedName>
        <fullName evidence="1">MBL fold metallo-hydrolase</fullName>
    </submittedName>
</protein>
<dbReference type="AlphaFoldDB" id="A0A9D2KDC6"/>
<dbReference type="Proteomes" id="UP000824108">
    <property type="component" value="Unassembled WGS sequence"/>
</dbReference>
<dbReference type="PANTHER" id="PTHR42967:SF1">
    <property type="entry name" value="MBL FOLD METALLO-HYDROLASE"/>
    <property type="match status" value="1"/>
</dbReference>
<gene>
    <name evidence="1" type="ORF">H9807_10255</name>
</gene>
<dbReference type="Gene3D" id="3.60.15.10">
    <property type="entry name" value="Ribonuclease Z/Hydroxyacylglutathione hydrolase-like"/>
    <property type="match status" value="1"/>
</dbReference>
<dbReference type="PANTHER" id="PTHR42967">
    <property type="entry name" value="METAL DEPENDENT HYDROLASE"/>
    <property type="match status" value="1"/>
</dbReference>
<dbReference type="InterPro" id="IPR036866">
    <property type="entry name" value="RibonucZ/Hydroxyglut_hydro"/>
</dbReference>
<organism evidence="1 2">
    <name type="scientific">Candidatus Bacteroides merdavium</name>
    <dbReference type="NCBI Taxonomy" id="2838472"/>
    <lineage>
        <taxon>Bacteria</taxon>
        <taxon>Pseudomonadati</taxon>
        <taxon>Bacteroidota</taxon>
        <taxon>Bacteroidia</taxon>
        <taxon>Bacteroidales</taxon>
        <taxon>Bacteroidaceae</taxon>
        <taxon>Bacteroides</taxon>
    </lineage>
</organism>
<sequence>MKLDYIYHSGFAIETNDVTVLIDYWKDSPDESGQHLVCDRLLHSPCPLYVLATHFHPDHFNPEVLSWRNVRPDIRYIFSKDILRHRRASTDDAIYINKGGVYEDDHLRIQAFGSTDVGVSFLLDLQNIRLFHAGDLNNWHWSEESTPQEIRKAEGDYLAEIRDLQQVAPSVDVALFPVDRRMGKDYMRGAQQFVERIKTRIFVPMHFGDDYEGGNAFRPQAETHGCHFLTISRRGQSFDIQL</sequence>
<accession>A0A9D2KDC6</accession>
<dbReference type="SUPFAM" id="SSF56281">
    <property type="entry name" value="Metallo-hydrolase/oxidoreductase"/>
    <property type="match status" value="1"/>
</dbReference>
<comment type="caution">
    <text evidence="1">The sequence shown here is derived from an EMBL/GenBank/DDBJ whole genome shotgun (WGS) entry which is preliminary data.</text>
</comment>